<sequence length="177" mass="20174">MTMATKNETSFIGYDYQNVIVKCSMESVYTDGYTIFGWVLEETSNTISNLGSVIMKFKRDCNIRNKDELIQLQRQFEVCMSEIETMESSKATGAVVGAYLMSVIGTVSLAGSVFTYRVEVLPLSLILSVSGLACWIIPIFHYWGNRKRKMNRLVPLINQKYDEIFWTFDKANALLTE</sequence>
<evidence type="ECO:0000256" key="1">
    <source>
        <dbReference type="SAM" id="Phobius"/>
    </source>
</evidence>
<feature type="transmembrane region" description="Helical" evidence="1">
    <location>
        <begin position="94"/>
        <end position="114"/>
    </location>
</feature>
<reference evidence="2 3" key="1">
    <citation type="submission" date="2017-06" db="EMBL/GenBank/DDBJ databases">
        <title>Complete genome sequence of Paenibacillus donghaensis KCTC 13049T isolated from East Sea sediment, South Korea.</title>
        <authorList>
            <person name="Jung B.K."/>
            <person name="Hong S.-J."/>
            <person name="Shin J.-H."/>
        </authorList>
    </citation>
    <scope>NUCLEOTIDE SEQUENCE [LARGE SCALE GENOMIC DNA]</scope>
    <source>
        <strain evidence="2 3">KCTC 13049</strain>
    </source>
</reference>
<dbReference type="OrthoDB" id="2599257at2"/>
<proteinExistence type="predicted"/>
<keyword evidence="1" id="KW-0812">Transmembrane</keyword>
<dbReference type="Proteomes" id="UP000249890">
    <property type="component" value="Chromosome"/>
</dbReference>
<evidence type="ECO:0000313" key="3">
    <source>
        <dbReference type="Proteomes" id="UP000249890"/>
    </source>
</evidence>
<organism evidence="2 3">
    <name type="scientific">Paenibacillus donghaensis</name>
    <dbReference type="NCBI Taxonomy" id="414771"/>
    <lineage>
        <taxon>Bacteria</taxon>
        <taxon>Bacillati</taxon>
        <taxon>Bacillota</taxon>
        <taxon>Bacilli</taxon>
        <taxon>Bacillales</taxon>
        <taxon>Paenibacillaceae</taxon>
        <taxon>Paenibacillus</taxon>
    </lineage>
</organism>
<feature type="transmembrane region" description="Helical" evidence="1">
    <location>
        <begin position="120"/>
        <end position="143"/>
    </location>
</feature>
<accession>A0A2Z2KUL9</accession>
<keyword evidence="1" id="KW-0472">Membrane</keyword>
<keyword evidence="1" id="KW-1133">Transmembrane helix</keyword>
<dbReference type="EMBL" id="CP021780">
    <property type="protein sequence ID" value="ASA23468.1"/>
    <property type="molecule type" value="Genomic_DNA"/>
</dbReference>
<dbReference type="AlphaFoldDB" id="A0A2Z2KUL9"/>
<name>A0A2Z2KUL9_9BACL</name>
<evidence type="ECO:0000313" key="2">
    <source>
        <dbReference type="EMBL" id="ASA23468.1"/>
    </source>
</evidence>
<dbReference type="KEGG" id="pdh:B9T62_23265"/>
<gene>
    <name evidence="2" type="ORF">B9T62_23265</name>
</gene>
<protein>
    <submittedName>
        <fullName evidence="2">Uncharacterized protein</fullName>
    </submittedName>
</protein>
<keyword evidence="3" id="KW-1185">Reference proteome</keyword>